<evidence type="ECO:0000313" key="3">
    <source>
        <dbReference type="Proteomes" id="UP000008332"/>
    </source>
</evidence>
<dbReference type="KEGG" id="rfr:Rfer_0381"/>
<dbReference type="STRING" id="338969.Rfer_0381"/>
<dbReference type="AlphaFoldDB" id="Q222B8"/>
<evidence type="ECO:0008006" key="4">
    <source>
        <dbReference type="Google" id="ProtNLM"/>
    </source>
</evidence>
<dbReference type="eggNOG" id="ENOG50340GN">
    <property type="taxonomic scope" value="Bacteria"/>
</dbReference>
<feature type="chain" id="PRO_5004200325" description="Lipoprotein" evidence="1">
    <location>
        <begin position="22"/>
        <end position="166"/>
    </location>
</feature>
<sequence length="166" mass="18082">MKITRIFAALPVLLLALVACTTTGSGGGQLAGPGAQEEPVAFSWTSTDGGMSGAMTAALPNASYQGRFFQITQQTRGEVLTPLWTHWNRGWYDWPYWSGPEFQPYPATQFITFYSGKVVATLESPGNQRMRCRFHLVEPVRGMSGGGEGQCQLSDGRLVRATFPGK</sequence>
<organism evidence="2 3">
    <name type="scientific">Albidiferax ferrireducens (strain ATCC BAA-621 / DSM 15236 / T118)</name>
    <name type="common">Rhodoferax ferrireducens</name>
    <dbReference type="NCBI Taxonomy" id="338969"/>
    <lineage>
        <taxon>Bacteria</taxon>
        <taxon>Pseudomonadati</taxon>
        <taxon>Pseudomonadota</taxon>
        <taxon>Betaproteobacteria</taxon>
        <taxon>Burkholderiales</taxon>
        <taxon>Comamonadaceae</taxon>
        <taxon>Rhodoferax</taxon>
    </lineage>
</organism>
<dbReference type="PROSITE" id="PS51257">
    <property type="entry name" value="PROKAR_LIPOPROTEIN"/>
    <property type="match status" value="1"/>
</dbReference>
<evidence type="ECO:0000313" key="2">
    <source>
        <dbReference type="EMBL" id="ABD68135.1"/>
    </source>
</evidence>
<dbReference type="RefSeq" id="WP_011462708.1">
    <property type="nucleotide sequence ID" value="NC_007908.1"/>
</dbReference>
<proteinExistence type="predicted"/>
<feature type="signal peptide" evidence="1">
    <location>
        <begin position="1"/>
        <end position="21"/>
    </location>
</feature>
<keyword evidence="1" id="KW-0732">Signal</keyword>
<accession>Q222B8</accession>
<dbReference type="Proteomes" id="UP000008332">
    <property type="component" value="Chromosome"/>
</dbReference>
<gene>
    <name evidence="2" type="ordered locus">Rfer_0381</name>
</gene>
<dbReference type="EMBL" id="CP000267">
    <property type="protein sequence ID" value="ABD68135.1"/>
    <property type="molecule type" value="Genomic_DNA"/>
</dbReference>
<keyword evidence="3" id="KW-1185">Reference proteome</keyword>
<dbReference type="HOGENOM" id="CLU_1617105_0_0_4"/>
<reference evidence="3" key="1">
    <citation type="submission" date="2006-02" db="EMBL/GenBank/DDBJ databases">
        <title>Complete sequence of chromosome of Rhodoferax ferrireducens DSM 15236.</title>
        <authorList>
            <person name="Copeland A."/>
            <person name="Lucas S."/>
            <person name="Lapidus A."/>
            <person name="Barry K."/>
            <person name="Detter J.C."/>
            <person name="Glavina del Rio T."/>
            <person name="Hammon N."/>
            <person name="Israni S."/>
            <person name="Pitluck S."/>
            <person name="Brettin T."/>
            <person name="Bruce D."/>
            <person name="Han C."/>
            <person name="Tapia R."/>
            <person name="Gilna P."/>
            <person name="Kiss H."/>
            <person name="Schmutz J."/>
            <person name="Larimer F."/>
            <person name="Land M."/>
            <person name="Kyrpides N."/>
            <person name="Ivanova N."/>
            <person name="Richardson P."/>
        </authorList>
    </citation>
    <scope>NUCLEOTIDE SEQUENCE [LARGE SCALE GENOMIC DNA]</scope>
    <source>
        <strain evidence="3">ATCC BAA-621 / DSM 15236 / T118</strain>
    </source>
</reference>
<evidence type="ECO:0000256" key="1">
    <source>
        <dbReference type="SAM" id="SignalP"/>
    </source>
</evidence>
<name>Q222B8_ALBFT</name>
<protein>
    <recommendedName>
        <fullName evidence="4">Lipoprotein</fullName>
    </recommendedName>
</protein>